<organism evidence="9 10">
    <name type="scientific">Sulfurimicrobium lacus</name>
    <dbReference type="NCBI Taxonomy" id="2715678"/>
    <lineage>
        <taxon>Bacteria</taxon>
        <taxon>Pseudomonadati</taxon>
        <taxon>Pseudomonadota</taxon>
        <taxon>Betaproteobacteria</taxon>
        <taxon>Nitrosomonadales</taxon>
        <taxon>Sulfuricellaceae</taxon>
        <taxon>Sulfurimicrobium</taxon>
    </lineage>
</organism>
<evidence type="ECO:0000313" key="9">
    <source>
        <dbReference type="EMBL" id="BCB28086.1"/>
    </source>
</evidence>
<dbReference type="Pfam" id="PF03458">
    <property type="entry name" value="Gly_transporter"/>
    <property type="match status" value="2"/>
</dbReference>
<evidence type="ECO:0000259" key="8">
    <source>
        <dbReference type="Pfam" id="PF03458"/>
    </source>
</evidence>
<sequence>MIYQLDLIGTAVFASAGVLSAGGKRMDLFGVVVVAMVSALGGGTLRDVILGANPVFWVSDPLYLYVAGLAALGTFYAATHVSRIPPAIFLVADAMGLAVFTIIGANKALDFGAPYIVVIIMGIMTGVAGGIMRDMLCAEIPLVLRREIYATACLVGGVMFVVLAHLHAPPSLLVPLPAATVLAVRLAAIYWQLSLPVFDDEYPED</sequence>
<evidence type="ECO:0000313" key="10">
    <source>
        <dbReference type="Proteomes" id="UP000502260"/>
    </source>
</evidence>
<evidence type="ECO:0000256" key="6">
    <source>
        <dbReference type="ARBA" id="ARBA00023136"/>
    </source>
</evidence>
<gene>
    <name evidence="9" type="ORF">SKTS_29720</name>
</gene>
<accession>A0A6F8VGD8</accession>
<evidence type="ECO:0000256" key="2">
    <source>
        <dbReference type="ARBA" id="ARBA00008193"/>
    </source>
</evidence>
<dbReference type="PANTHER" id="PTHR30506">
    <property type="entry name" value="INNER MEMBRANE PROTEIN"/>
    <property type="match status" value="1"/>
</dbReference>
<dbReference type="Proteomes" id="UP000502260">
    <property type="component" value="Chromosome"/>
</dbReference>
<dbReference type="AlphaFoldDB" id="A0A6F8VGD8"/>
<name>A0A6F8VGD8_9PROT</name>
<evidence type="ECO:0000256" key="5">
    <source>
        <dbReference type="ARBA" id="ARBA00022989"/>
    </source>
</evidence>
<reference evidence="10" key="1">
    <citation type="submission" date="2020-03" db="EMBL/GenBank/DDBJ databases">
        <title>Complete genome sequence of sulfur-oxidizing bacterium skT11.</title>
        <authorList>
            <person name="Kanda M."/>
            <person name="Kojima H."/>
            <person name="Fukui M."/>
        </authorList>
    </citation>
    <scope>NUCLEOTIDE SEQUENCE [LARGE SCALE GENOMIC DNA]</scope>
    <source>
        <strain evidence="10">skT11</strain>
    </source>
</reference>
<evidence type="ECO:0000256" key="1">
    <source>
        <dbReference type="ARBA" id="ARBA00004651"/>
    </source>
</evidence>
<dbReference type="KEGG" id="slac:SKTS_29720"/>
<dbReference type="GO" id="GO:0005886">
    <property type="term" value="C:plasma membrane"/>
    <property type="evidence" value="ECO:0007669"/>
    <property type="project" value="UniProtKB-SubCell"/>
</dbReference>
<protein>
    <submittedName>
        <fullName evidence="9">Membrane protein</fullName>
    </submittedName>
</protein>
<feature type="transmembrane region" description="Helical" evidence="7">
    <location>
        <begin position="115"/>
        <end position="136"/>
    </location>
</feature>
<proteinExistence type="inferred from homology"/>
<dbReference type="PANTHER" id="PTHR30506:SF3">
    <property type="entry name" value="UPF0126 INNER MEMBRANE PROTEIN YADS-RELATED"/>
    <property type="match status" value="1"/>
</dbReference>
<feature type="transmembrane region" description="Helical" evidence="7">
    <location>
        <begin position="28"/>
        <end position="50"/>
    </location>
</feature>
<keyword evidence="3" id="KW-1003">Cell membrane</keyword>
<dbReference type="InterPro" id="IPR005115">
    <property type="entry name" value="Gly_transporter"/>
</dbReference>
<feature type="transmembrane region" description="Helical" evidence="7">
    <location>
        <begin position="62"/>
        <end position="81"/>
    </location>
</feature>
<keyword evidence="6 7" id="KW-0472">Membrane</keyword>
<keyword evidence="10" id="KW-1185">Reference proteome</keyword>
<comment type="subcellular location">
    <subcellularLocation>
        <location evidence="1">Cell membrane</location>
        <topology evidence="1">Multi-pass membrane protein</topology>
    </subcellularLocation>
</comment>
<evidence type="ECO:0000256" key="7">
    <source>
        <dbReference type="SAM" id="Phobius"/>
    </source>
</evidence>
<feature type="domain" description="Glycine transporter" evidence="8">
    <location>
        <begin position="5"/>
        <end position="77"/>
    </location>
</feature>
<feature type="domain" description="Glycine transporter" evidence="8">
    <location>
        <begin position="91"/>
        <end position="164"/>
    </location>
</feature>
<evidence type="ECO:0000256" key="3">
    <source>
        <dbReference type="ARBA" id="ARBA00022475"/>
    </source>
</evidence>
<dbReference type="EMBL" id="AP022853">
    <property type="protein sequence ID" value="BCB28086.1"/>
    <property type="molecule type" value="Genomic_DNA"/>
</dbReference>
<evidence type="ECO:0000256" key="4">
    <source>
        <dbReference type="ARBA" id="ARBA00022692"/>
    </source>
</evidence>
<feature type="transmembrane region" description="Helical" evidence="7">
    <location>
        <begin position="172"/>
        <end position="191"/>
    </location>
</feature>
<feature type="transmembrane region" description="Helical" evidence="7">
    <location>
        <begin position="88"/>
        <end position="109"/>
    </location>
</feature>
<dbReference type="RefSeq" id="WP_206752491.1">
    <property type="nucleotide sequence ID" value="NZ_AP022853.1"/>
</dbReference>
<comment type="similarity">
    <text evidence="2">Belongs to the UPF0126 family.</text>
</comment>
<keyword evidence="5 7" id="KW-1133">Transmembrane helix</keyword>
<keyword evidence="4 7" id="KW-0812">Transmembrane</keyword>
<feature type="transmembrane region" description="Helical" evidence="7">
    <location>
        <begin position="148"/>
        <end position="166"/>
    </location>
</feature>